<proteinExistence type="predicted"/>
<dbReference type="Proteomes" id="UP000694920">
    <property type="component" value="Unplaced"/>
</dbReference>
<sequence length="197" mass="22675">MEVWDKHFKRGLGGVDERRVGNTERHTWDDDKEELSIQEVWKVVRELEDGKATGEDGAPSEVWRYGGENVVESLWKMCWKIRKGEGWPEGWKQGIVVPVVKKGNGEAVEEYRGVTLKQTLYKVYAGVLSNRLKKEVEEGRMLPLSQAEFTEGMGTMDNVYVLNWLVNREIRKRNSNLVLLFVDMKAAFDSVDRVKLG</sequence>
<accession>A0AAJ7FKB5</accession>
<dbReference type="KEGG" id="ccin:107268116"/>
<dbReference type="GeneID" id="107268116"/>
<gene>
    <name evidence="2" type="primary">LOC107268116</name>
</gene>
<organism evidence="1 2">
    <name type="scientific">Cephus cinctus</name>
    <name type="common">Wheat stem sawfly</name>
    <dbReference type="NCBI Taxonomy" id="211228"/>
    <lineage>
        <taxon>Eukaryota</taxon>
        <taxon>Metazoa</taxon>
        <taxon>Ecdysozoa</taxon>
        <taxon>Arthropoda</taxon>
        <taxon>Hexapoda</taxon>
        <taxon>Insecta</taxon>
        <taxon>Pterygota</taxon>
        <taxon>Neoptera</taxon>
        <taxon>Endopterygota</taxon>
        <taxon>Hymenoptera</taxon>
        <taxon>Cephoidea</taxon>
        <taxon>Cephidae</taxon>
        <taxon>Cephus</taxon>
    </lineage>
</organism>
<reference evidence="2" key="1">
    <citation type="submission" date="2025-08" db="UniProtKB">
        <authorList>
            <consortium name="RefSeq"/>
        </authorList>
    </citation>
    <scope>IDENTIFICATION</scope>
</reference>
<evidence type="ECO:0000313" key="2">
    <source>
        <dbReference type="RefSeq" id="XP_015596047.1"/>
    </source>
</evidence>
<dbReference type="AlphaFoldDB" id="A0AAJ7FKB5"/>
<dbReference type="RefSeq" id="XP_015596047.1">
    <property type="nucleotide sequence ID" value="XM_015740561.1"/>
</dbReference>
<protein>
    <submittedName>
        <fullName evidence="2">Uncharacterized protein LOC107268116</fullName>
    </submittedName>
</protein>
<keyword evidence="1" id="KW-1185">Reference proteome</keyword>
<name>A0AAJ7FKB5_CEPCN</name>
<evidence type="ECO:0000313" key="1">
    <source>
        <dbReference type="Proteomes" id="UP000694920"/>
    </source>
</evidence>
<dbReference type="PANTHER" id="PTHR19446">
    <property type="entry name" value="REVERSE TRANSCRIPTASES"/>
    <property type="match status" value="1"/>
</dbReference>